<evidence type="ECO:0000256" key="4">
    <source>
        <dbReference type="ARBA" id="ARBA00022692"/>
    </source>
</evidence>
<dbReference type="RefSeq" id="WP_169670742.1">
    <property type="nucleotide sequence ID" value="NZ_JABBHF010000002.1"/>
</dbReference>
<dbReference type="InterPro" id="IPR008969">
    <property type="entry name" value="CarboxyPept-like_regulatory"/>
</dbReference>
<keyword evidence="3 7" id="KW-1134">Transmembrane beta strand</keyword>
<dbReference type="InterPro" id="IPR039426">
    <property type="entry name" value="TonB-dep_rcpt-like"/>
</dbReference>
<dbReference type="Pfam" id="PF07715">
    <property type="entry name" value="Plug"/>
    <property type="match status" value="1"/>
</dbReference>
<evidence type="ECO:0000256" key="7">
    <source>
        <dbReference type="PROSITE-ProRule" id="PRU01360"/>
    </source>
</evidence>
<evidence type="ECO:0000256" key="2">
    <source>
        <dbReference type="ARBA" id="ARBA00022448"/>
    </source>
</evidence>
<dbReference type="EMBL" id="JABBHF010000002">
    <property type="protein sequence ID" value="NMH86830.1"/>
    <property type="molecule type" value="Genomic_DNA"/>
</dbReference>
<feature type="chain" id="PRO_5047386602" evidence="8">
    <location>
        <begin position="21"/>
        <end position="1012"/>
    </location>
</feature>
<dbReference type="InterPro" id="IPR037066">
    <property type="entry name" value="Plug_dom_sf"/>
</dbReference>
<evidence type="ECO:0000256" key="5">
    <source>
        <dbReference type="ARBA" id="ARBA00023136"/>
    </source>
</evidence>
<comment type="subcellular location">
    <subcellularLocation>
        <location evidence="1 7">Cell outer membrane</location>
        <topology evidence="1 7">Multi-pass membrane protein</topology>
    </subcellularLocation>
</comment>
<organism evidence="10 11">
    <name type="scientific">Flavivirga algicola</name>
    <dbReference type="NCBI Taxonomy" id="2729136"/>
    <lineage>
        <taxon>Bacteria</taxon>
        <taxon>Pseudomonadati</taxon>
        <taxon>Bacteroidota</taxon>
        <taxon>Flavobacteriia</taxon>
        <taxon>Flavobacteriales</taxon>
        <taxon>Flavobacteriaceae</taxon>
        <taxon>Flavivirga</taxon>
    </lineage>
</organism>
<protein>
    <submittedName>
        <fullName evidence="10">TonB-dependent receptor</fullName>
    </submittedName>
</protein>
<dbReference type="Gene3D" id="2.170.130.10">
    <property type="entry name" value="TonB-dependent receptor, plug domain"/>
    <property type="match status" value="1"/>
</dbReference>
<keyword evidence="8" id="KW-0732">Signal</keyword>
<dbReference type="Gene3D" id="2.40.170.20">
    <property type="entry name" value="TonB-dependent receptor, beta-barrel domain"/>
    <property type="match status" value="1"/>
</dbReference>
<keyword evidence="4 7" id="KW-0812">Transmembrane</keyword>
<dbReference type="NCBIfam" id="TIGR04057">
    <property type="entry name" value="SusC_RagA_signa"/>
    <property type="match status" value="1"/>
</dbReference>
<keyword evidence="6 7" id="KW-0998">Cell outer membrane</keyword>
<dbReference type="Pfam" id="PF13715">
    <property type="entry name" value="CarbopepD_reg_2"/>
    <property type="match status" value="1"/>
</dbReference>
<dbReference type="InterPro" id="IPR036942">
    <property type="entry name" value="Beta-barrel_TonB_sf"/>
</dbReference>
<keyword evidence="5 7" id="KW-0472">Membrane</keyword>
<keyword evidence="2 7" id="KW-0813">Transport</keyword>
<comment type="caution">
    <text evidence="10">The sequence shown here is derived from an EMBL/GenBank/DDBJ whole genome shotgun (WGS) entry which is preliminary data.</text>
</comment>
<evidence type="ECO:0000256" key="8">
    <source>
        <dbReference type="SAM" id="SignalP"/>
    </source>
</evidence>
<dbReference type="Gene3D" id="2.60.40.1120">
    <property type="entry name" value="Carboxypeptidase-like, regulatory domain"/>
    <property type="match status" value="1"/>
</dbReference>
<dbReference type="SUPFAM" id="SSF56935">
    <property type="entry name" value="Porins"/>
    <property type="match status" value="1"/>
</dbReference>
<dbReference type="PROSITE" id="PS52016">
    <property type="entry name" value="TONB_DEPENDENT_REC_3"/>
    <property type="match status" value="1"/>
</dbReference>
<evidence type="ECO:0000313" key="10">
    <source>
        <dbReference type="EMBL" id="NMH86830.1"/>
    </source>
</evidence>
<dbReference type="NCBIfam" id="TIGR04056">
    <property type="entry name" value="OMP_RagA_SusC"/>
    <property type="match status" value="1"/>
</dbReference>
<dbReference type="Proteomes" id="UP000746690">
    <property type="component" value="Unassembled WGS sequence"/>
</dbReference>
<name>A0ABX1RWW7_9FLAO</name>
<dbReference type="InterPro" id="IPR023997">
    <property type="entry name" value="TonB-dep_OMP_SusC/RagA_CS"/>
</dbReference>
<gene>
    <name evidence="10" type="ORF">HHX25_04895</name>
</gene>
<comment type="similarity">
    <text evidence="7">Belongs to the TonB-dependent receptor family.</text>
</comment>
<evidence type="ECO:0000259" key="9">
    <source>
        <dbReference type="Pfam" id="PF07715"/>
    </source>
</evidence>
<accession>A0ABX1RWW7</accession>
<keyword evidence="11" id="KW-1185">Reference proteome</keyword>
<keyword evidence="10" id="KW-0675">Receptor</keyword>
<evidence type="ECO:0000256" key="3">
    <source>
        <dbReference type="ARBA" id="ARBA00022452"/>
    </source>
</evidence>
<dbReference type="InterPro" id="IPR023996">
    <property type="entry name" value="TonB-dep_OMP_SusC/RagA"/>
</dbReference>
<evidence type="ECO:0000256" key="6">
    <source>
        <dbReference type="ARBA" id="ARBA00023237"/>
    </source>
</evidence>
<evidence type="ECO:0000256" key="1">
    <source>
        <dbReference type="ARBA" id="ARBA00004571"/>
    </source>
</evidence>
<proteinExistence type="inferred from homology"/>
<sequence length="1012" mass="111182">MKLNYFLVMVFLSCNLTLFAQEKTVSGMVTDEQGVPLAGTNILEAGTGNGVQADFDGNYSITLNEGATLIFSYVGMITQNISVNGREKINVTLIEDAAQLDEVVVVGYGSQKKVNLTGSVETVKADEITRQPVAQASQALAGLVPGLTAVQSSGQPGRDNATIRIRGIGTLGDGAKNNPLILIDGIPDDINGLDPNDIESISVLKDASASAIYGSRAANGVILITTKRGKEGKISASYNTYVGVQDQTQNLDFLGALEYMEAFNDAEPGSFPDSVLNDYRAGVGVGTEALPDTDWVDLAFSQPGLQHYHNLSVNGGSEKARVAASISYLDQEGNIPNYTFKRYSGRFNTDLKLGEKFDVTFDLNFRREVDRAPMDLNQTIAQVYRMQPLFNAFNDDGTWGAGFNGSNPIARINSGSVDQRVTNYFRGVLKLTYRPIDDIAISATYSPQYNDFDRDDFIATYIWKDGSAAEPMTDHLLNNSLFKQTSEGFTDNFNVIINYNKDFGDHSFSALAGYEFLKFQTENWTASRRRFVLQEFRNLNNGDSDTQLNSGSSTQNGLESVFGRLNYSYKGKYLFEANVRRDASSRFAEGFRAATFPSFSLGWRVTEEDFFPKDSFINNLKLRGSWGELGNQFTYITVNGQSVLNNFNYASLFGVGNANPTLGGIPIVGGAQDVLANTSLIWESGESTNFALDAGFFSNRLTFTGEYYIRKTKDILLPITIPTSVGFNAPAQNAGEVKNTGYDLSLGWQDSIGGVKYGFNFNYSDFKNEITDLNGLDELPPGQTISRLGEEIGSIFGLKVEGLYQESDFTGGTLNSGLPVPAFGAIQAGDIKYVDLNEDGVINNDDRTIIGSNLNNKNWGFDFFVEYKGFDLSASVIGVSGRDVVLTGDMGWSFFNAGKIQRWQTDYWTPENTNASLPRLTALSAHHNWRVNETWMHDASYVRVRNITLGYKLPASVLDKVNLTKARIYISGQNLFTFDNMPDGIDPLVPNFNTGQFYPISKVYTLGLNIGF</sequence>
<reference evidence="10 11" key="1">
    <citation type="submission" date="2020-04" db="EMBL/GenBank/DDBJ databases">
        <title>A Flavivirga sp. nov.</title>
        <authorList>
            <person name="Sun X."/>
        </authorList>
    </citation>
    <scope>NUCLEOTIDE SEQUENCE [LARGE SCALE GENOMIC DNA]</scope>
    <source>
        <strain evidence="10 11">Y03</strain>
    </source>
</reference>
<dbReference type="SUPFAM" id="SSF49464">
    <property type="entry name" value="Carboxypeptidase regulatory domain-like"/>
    <property type="match status" value="1"/>
</dbReference>
<feature type="signal peptide" evidence="8">
    <location>
        <begin position="1"/>
        <end position="20"/>
    </location>
</feature>
<dbReference type="InterPro" id="IPR012910">
    <property type="entry name" value="Plug_dom"/>
</dbReference>
<feature type="domain" description="TonB-dependent receptor plug" evidence="9">
    <location>
        <begin position="113"/>
        <end position="221"/>
    </location>
</feature>
<evidence type="ECO:0000313" key="11">
    <source>
        <dbReference type="Proteomes" id="UP000746690"/>
    </source>
</evidence>